<keyword evidence="4" id="KW-1185">Reference proteome</keyword>
<dbReference type="Proteomes" id="UP001530315">
    <property type="component" value="Unassembled WGS sequence"/>
</dbReference>
<proteinExistence type="inferred from homology"/>
<comment type="caution">
    <text evidence="3">The sequence shown here is derived from an EMBL/GenBank/DDBJ whole genome shotgun (WGS) entry which is preliminary data.</text>
</comment>
<sequence>MEVISIDSSDDDDEVQEVRAKSTPDAFRVKHRNASRDVTLDTAHSDDGSVSSADSIWSMPTSCCAAASGRLDSRRASDNAADDAINEDEAPHLREHDGETNKSAGCENPTPTCTVDAWIGKWKVMLLMDFREFSDKSGKTDFLQVVENKVNRHFGDVHCEKLHLPSADYIYVARLISNATGEVIDERVLDLIIERKDLNDLQNCLTIPSKSYTSKYQEYKPLSFFEAQMYKLQHCGVSKKVFLMEGDEDDPTYFSMYSANTGVSTHIEQEKRLKRVKTIRLQVEKGEFQGIDLICTKNKHDSVKFLIQQLERFKKSFDPLRPPTMTMEQLKTRINAQMNLPTFREYLRLRMTPGIGDVKAMKIIMDPKLEWDKTFVSPSCKSRKTKSSLVDRVISFWGESVAEAAARNLANARAHASRSKGSNGVYADVTKDEDPSCGLCRKAINIWTETGLSTCNRYAKCGKVFHQSCLATQGYDIEKYDGGCIVCRSLSKFCINDPKLASSAKLPSKGDVSSSVKTHAHSRTPKRRNGSKRPPEQLYIKRPIDKQQPATNIIQRTSYDRNGCLSNPLQTLTRPLPLRSCSMKCSLFVLVMLAPLEVPKEIEKLPVFVLVESTGAIPRRSPIVLPLLRRKKMM</sequence>
<comment type="cofactor">
    <cofactor evidence="1">
        <name>Mg(2+)</name>
        <dbReference type="ChEBI" id="CHEBI:18420"/>
    </cofactor>
</comment>
<organism evidence="3 4">
    <name type="scientific">Stephanodiscus triporus</name>
    <dbReference type="NCBI Taxonomy" id="2934178"/>
    <lineage>
        <taxon>Eukaryota</taxon>
        <taxon>Sar</taxon>
        <taxon>Stramenopiles</taxon>
        <taxon>Ochrophyta</taxon>
        <taxon>Bacillariophyta</taxon>
        <taxon>Coscinodiscophyceae</taxon>
        <taxon>Thalassiosirophycidae</taxon>
        <taxon>Stephanodiscales</taxon>
        <taxon>Stephanodiscaceae</taxon>
        <taxon>Stephanodiscus</taxon>
    </lineage>
</organism>
<evidence type="ECO:0000313" key="3">
    <source>
        <dbReference type="EMBL" id="KAL3763550.1"/>
    </source>
</evidence>
<dbReference type="GO" id="GO:0000727">
    <property type="term" value="P:double-strand break repair via break-induced replication"/>
    <property type="evidence" value="ECO:0007669"/>
    <property type="project" value="UniProtKB-UniRule"/>
</dbReference>
<keyword evidence="1" id="KW-0460">Magnesium</keyword>
<dbReference type="GO" id="GO:0006308">
    <property type="term" value="P:DNA catabolic process"/>
    <property type="evidence" value="ECO:0007669"/>
    <property type="project" value="UniProtKB-UniRule"/>
</dbReference>
<keyword evidence="1" id="KW-0540">Nuclease</keyword>
<keyword evidence="1" id="KW-0479">Metal-binding</keyword>
<dbReference type="GO" id="GO:0008821">
    <property type="term" value="F:crossover junction DNA endonuclease activity"/>
    <property type="evidence" value="ECO:0007669"/>
    <property type="project" value="UniProtKB-UniRule"/>
</dbReference>
<dbReference type="EMBL" id="JALLAZ020001799">
    <property type="protein sequence ID" value="KAL3763550.1"/>
    <property type="molecule type" value="Genomic_DNA"/>
</dbReference>
<accession>A0ABD3MHH7</accession>
<feature type="region of interest" description="Disordered" evidence="2">
    <location>
        <begin position="75"/>
        <end position="107"/>
    </location>
</feature>
<keyword evidence="1" id="KW-0234">DNA repair</keyword>
<dbReference type="PANTHER" id="PTHR13451:SF0">
    <property type="entry name" value="CROSSOVER JUNCTION ENDONUCLEASE MUS81"/>
    <property type="match status" value="1"/>
</dbReference>
<comment type="function">
    <text evidence="1">Interacts with EME1 to form a DNA structure-specific endonuclease with substrate preference for branched DNA structures with a 5'-end at the branch nick. Typical substrates include 3'-flap structures, D-loops, replication forks and nicked Holliday junctions. May be required in mitosis for the processing of stalled or collapsed replication fork intermediates. May be required in meiosis for the repair of meiosis-specific double strand breaks subsequent to single-end invasion (SEI).</text>
</comment>
<feature type="compositionally biased region" description="Basic residues" evidence="2">
    <location>
        <begin position="518"/>
        <end position="531"/>
    </location>
</feature>
<evidence type="ECO:0000313" key="4">
    <source>
        <dbReference type="Proteomes" id="UP001530315"/>
    </source>
</evidence>
<feature type="region of interest" description="Disordered" evidence="2">
    <location>
        <begin position="502"/>
        <end position="537"/>
    </location>
</feature>
<dbReference type="GO" id="GO:0005634">
    <property type="term" value="C:nucleus"/>
    <property type="evidence" value="ECO:0007669"/>
    <property type="project" value="UniProtKB-SubCell"/>
</dbReference>
<comment type="subcellular location">
    <subcellularLocation>
        <location evidence="1">Nucleus</location>
    </subcellularLocation>
</comment>
<gene>
    <name evidence="3" type="ORF">ACHAW5_008093</name>
</gene>
<comment type="subunit">
    <text evidence="1">Interacts with EME1.</text>
</comment>
<dbReference type="PANTHER" id="PTHR13451">
    <property type="entry name" value="CLASS II CROSSOVER JUNCTION ENDONUCLEASE MUS81"/>
    <property type="match status" value="1"/>
</dbReference>
<protein>
    <recommendedName>
        <fullName evidence="1">Crossover junction endonuclease MUS81</fullName>
        <ecNumber evidence="1">3.1.22.-</ecNumber>
    </recommendedName>
</protein>
<keyword evidence="1" id="KW-0227">DNA damage</keyword>
<evidence type="ECO:0000256" key="1">
    <source>
        <dbReference type="RuleBase" id="RU369042"/>
    </source>
</evidence>
<dbReference type="InterPro" id="IPR011335">
    <property type="entry name" value="Restrct_endonuc-II-like"/>
</dbReference>
<reference evidence="3 4" key="1">
    <citation type="submission" date="2024-10" db="EMBL/GenBank/DDBJ databases">
        <title>Updated reference genomes for cyclostephanoid diatoms.</title>
        <authorList>
            <person name="Roberts W.R."/>
            <person name="Alverson A.J."/>
        </authorList>
    </citation>
    <scope>NUCLEOTIDE SEQUENCE [LARGE SCALE GENOMIC DNA]</scope>
    <source>
        <strain evidence="3 4">AJA276-08</strain>
    </source>
</reference>
<evidence type="ECO:0000256" key="2">
    <source>
        <dbReference type="SAM" id="MobiDB-lite"/>
    </source>
</evidence>
<feature type="compositionally biased region" description="Basic and acidic residues" evidence="2">
    <location>
        <begin position="89"/>
        <end position="100"/>
    </location>
</feature>
<feature type="region of interest" description="Disordered" evidence="2">
    <location>
        <begin position="1"/>
        <end position="55"/>
    </location>
</feature>
<keyword evidence="1" id="KW-0233">DNA recombination</keyword>
<dbReference type="EC" id="3.1.22.-" evidence="1"/>
<name>A0ABD3MHH7_9STRA</name>
<dbReference type="GO" id="GO:0048476">
    <property type="term" value="C:Holliday junction resolvase complex"/>
    <property type="evidence" value="ECO:0007669"/>
    <property type="project" value="UniProtKB-UniRule"/>
</dbReference>
<dbReference type="SUPFAM" id="SSF52980">
    <property type="entry name" value="Restriction endonuclease-like"/>
    <property type="match status" value="1"/>
</dbReference>
<dbReference type="GO" id="GO:0046872">
    <property type="term" value="F:metal ion binding"/>
    <property type="evidence" value="ECO:0007669"/>
    <property type="project" value="UniProtKB-UniRule"/>
</dbReference>
<dbReference type="AlphaFoldDB" id="A0ABD3MHH7"/>
<comment type="similarity">
    <text evidence="1">Belongs to the XPF family.</text>
</comment>
<keyword evidence="1" id="KW-0539">Nucleus</keyword>
<keyword evidence="1" id="KW-0378">Hydrolase</keyword>
<dbReference type="Gene3D" id="3.40.50.10130">
    <property type="match status" value="1"/>
</dbReference>
<dbReference type="InterPro" id="IPR033309">
    <property type="entry name" value="Mus81"/>
</dbReference>
<dbReference type="GO" id="GO:0003677">
    <property type="term" value="F:DNA binding"/>
    <property type="evidence" value="ECO:0007669"/>
    <property type="project" value="UniProtKB-UniRule"/>
</dbReference>
<feature type="compositionally biased region" description="Basic and acidic residues" evidence="2">
    <location>
        <begin position="34"/>
        <end position="47"/>
    </location>
</feature>
<keyword evidence="1" id="KW-0255">Endonuclease</keyword>